<dbReference type="Gene3D" id="3.20.20.70">
    <property type="entry name" value="Aldolase class I"/>
    <property type="match status" value="1"/>
</dbReference>
<dbReference type="GO" id="GO:0016829">
    <property type="term" value="F:lyase activity"/>
    <property type="evidence" value="ECO:0007669"/>
    <property type="project" value="UniProtKB-KW"/>
</dbReference>
<comment type="caution">
    <text evidence="6">The sequence shown here is derived from an EMBL/GenBank/DDBJ whole genome shotgun (WGS) entry which is preliminary data.</text>
</comment>
<dbReference type="PANTHER" id="PTHR30246:SF1">
    <property type="entry name" value="2-DEHYDRO-3-DEOXY-6-PHOSPHOGALACTONATE ALDOLASE-RELATED"/>
    <property type="match status" value="1"/>
</dbReference>
<dbReference type="SUPFAM" id="SSF51569">
    <property type="entry name" value="Aldolase"/>
    <property type="match status" value="1"/>
</dbReference>
<evidence type="ECO:0000256" key="5">
    <source>
        <dbReference type="ARBA" id="ARBA00023277"/>
    </source>
</evidence>
<name>A0A0R1HPD8_9LACO</name>
<comment type="pathway">
    <text evidence="1">Carbohydrate acid metabolism.</text>
</comment>
<dbReference type="AlphaFoldDB" id="A0A0R1HPD8"/>
<evidence type="ECO:0000313" key="6">
    <source>
        <dbReference type="EMBL" id="KRK48380.1"/>
    </source>
</evidence>
<dbReference type="Proteomes" id="UP000050911">
    <property type="component" value="Unassembled WGS sequence"/>
</dbReference>
<dbReference type="RefSeq" id="WP_056942236.1">
    <property type="nucleotide sequence ID" value="NZ_AZCX01000003.1"/>
</dbReference>
<dbReference type="InterPro" id="IPR013785">
    <property type="entry name" value="Aldolase_TIM"/>
</dbReference>
<dbReference type="PANTHER" id="PTHR30246">
    <property type="entry name" value="2-KETO-3-DEOXY-6-PHOSPHOGLUCONATE ALDOLASE"/>
    <property type="match status" value="1"/>
</dbReference>
<dbReference type="NCBIfam" id="TIGR01182">
    <property type="entry name" value="eda"/>
    <property type="match status" value="1"/>
</dbReference>
<accession>A0A0R1HPD8</accession>
<reference evidence="6 7" key="1">
    <citation type="journal article" date="2015" name="Genome Announc.">
        <title>Expanding the biotechnology potential of lactobacilli through comparative genomics of 213 strains and associated genera.</title>
        <authorList>
            <person name="Sun Z."/>
            <person name="Harris H.M."/>
            <person name="McCann A."/>
            <person name="Guo C."/>
            <person name="Argimon S."/>
            <person name="Zhang W."/>
            <person name="Yang X."/>
            <person name="Jeffery I.B."/>
            <person name="Cooney J.C."/>
            <person name="Kagawa T.F."/>
            <person name="Liu W."/>
            <person name="Song Y."/>
            <person name="Salvetti E."/>
            <person name="Wrobel A."/>
            <person name="Rasinkangas P."/>
            <person name="Parkhill J."/>
            <person name="Rea M.C."/>
            <person name="O'Sullivan O."/>
            <person name="Ritari J."/>
            <person name="Douillard F.P."/>
            <person name="Paul Ross R."/>
            <person name="Yang R."/>
            <person name="Briner A.E."/>
            <person name="Felis G.E."/>
            <person name="de Vos W.M."/>
            <person name="Barrangou R."/>
            <person name="Klaenhammer T.R."/>
            <person name="Caufield P.W."/>
            <person name="Cui Y."/>
            <person name="Zhang H."/>
            <person name="O'Toole P.W."/>
        </authorList>
    </citation>
    <scope>NUCLEOTIDE SEQUENCE [LARGE SCALE GENOMIC DNA]</scope>
    <source>
        <strain evidence="6 7">JCM 15530</strain>
    </source>
</reference>
<dbReference type="EMBL" id="AZCX01000003">
    <property type="protein sequence ID" value="KRK48380.1"/>
    <property type="molecule type" value="Genomic_DNA"/>
</dbReference>
<gene>
    <name evidence="6" type="ORF">FC96_GL001480</name>
</gene>
<dbReference type="STRING" id="1302272.FC96_GL001480"/>
<keyword evidence="5" id="KW-0119">Carbohydrate metabolism</keyword>
<evidence type="ECO:0000256" key="4">
    <source>
        <dbReference type="ARBA" id="ARBA00023239"/>
    </source>
</evidence>
<evidence type="ECO:0000256" key="3">
    <source>
        <dbReference type="ARBA" id="ARBA00011233"/>
    </source>
</evidence>
<evidence type="ECO:0000256" key="2">
    <source>
        <dbReference type="ARBA" id="ARBA00006906"/>
    </source>
</evidence>
<protein>
    <submittedName>
        <fullName evidence="6">Keto-hydroxyglutarate-aldolase keto-deoxy-phosphogluconate aldolase</fullName>
    </submittedName>
</protein>
<dbReference type="CDD" id="cd00452">
    <property type="entry name" value="KDPG_aldolase"/>
    <property type="match status" value="1"/>
</dbReference>
<dbReference type="NCBIfam" id="NF005119">
    <property type="entry name" value="PRK06552.1"/>
    <property type="match status" value="1"/>
</dbReference>
<organism evidence="6 7">
    <name type="scientific">Secundilactobacillus kimchicus JCM 15530</name>
    <dbReference type="NCBI Taxonomy" id="1302272"/>
    <lineage>
        <taxon>Bacteria</taxon>
        <taxon>Bacillati</taxon>
        <taxon>Bacillota</taxon>
        <taxon>Bacilli</taxon>
        <taxon>Lactobacillales</taxon>
        <taxon>Lactobacillaceae</taxon>
        <taxon>Secundilactobacillus</taxon>
    </lineage>
</organism>
<keyword evidence="4" id="KW-0456">Lyase</keyword>
<evidence type="ECO:0000256" key="1">
    <source>
        <dbReference type="ARBA" id="ARBA00004761"/>
    </source>
</evidence>
<sequence>MKRAESLQKTIDTGVIAVVRAETPEKAVKLADAIIEGGVTGLELTYSVPHADTVISELVEKYKGTKVVVGAGTVLDATSARLAIIAGAEFIVSPTFDVDVAFLCNLYQVPYVPGTYTPTEAQTALKYGCEVVKMFPGAMAGPSAIKDYKGPFPYLNVMPSGGVNVENMAAWFEAGAVVVGAGGGLTKPAQNDDFDGVTKNAEEYINEFKRIKSSTK</sequence>
<comment type="similarity">
    <text evidence="2">Belongs to the KHG/KDPG aldolase family.</text>
</comment>
<dbReference type="Pfam" id="PF01081">
    <property type="entry name" value="Aldolase"/>
    <property type="match status" value="1"/>
</dbReference>
<evidence type="ECO:0000313" key="7">
    <source>
        <dbReference type="Proteomes" id="UP000050911"/>
    </source>
</evidence>
<dbReference type="OrthoDB" id="9802667at2"/>
<keyword evidence="7" id="KW-1185">Reference proteome</keyword>
<dbReference type="PATRIC" id="fig|1302272.5.peg.1495"/>
<dbReference type="InterPro" id="IPR000887">
    <property type="entry name" value="Aldlse_KDPG_KHG"/>
</dbReference>
<proteinExistence type="inferred from homology"/>
<comment type="subunit">
    <text evidence="3">Homotrimer.</text>
</comment>